<organism evidence="1 3">
    <name type="scientific">Haladaptatus paucihalophilus DX253</name>
    <dbReference type="NCBI Taxonomy" id="797209"/>
    <lineage>
        <taxon>Archaea</taxon>
        <taxon>Methanobacteriati</taxon>
        <taxon>Methanobacteriota</taxon>
        <taxon>Stenosarchaea group</taxon>
        <taxon>Halobacteria</taxon>
        <taxon>Halobacteriales</taxon>
        <taxon>Haladaptataceae</taxon>
        <taxon>Haladaptatus</taxon>
    </lineage>
</organism>
<dbReference type="AlphaFoldDB" id="E7QMR9"/>
<keyword evidence="4" id="KW-1185">Reference proteome</keyword>
<name>E7QMR9_HALPU</name>
<evidence type="ECO:0000313" key="2">
    <source>
        <dbReference type="EMBL" id="SHL48727.1"/>
    </source>
</evidence>
<dbReference type="EMBL" id="FRAN01000007">
    <property type="protein sequence ID" value="SHL48727.1"/>
    <property type="molecule type" value="Genomic_DNA"/>
</dbReference>
<reference evidence="2" key="2">
    <citation type="submission" date="2016-11" db="EMBL/GenBank/DDBJ databases">
        <authorList>
            <person name="Jaros S."/>
            <person name="Januszkiewicz K."/>
            <person name="Wedrychowicz H."/>
        </authorList>
    </citation>
    <scope>NUCLEOTIDE SEQUENCE [LARGE SCALE GENOMIC DNA]</scope>
    <source>
        <strain evidence="2">DX253</strain>
    </source>
</reference>
<gene>
    <name evidence="2" type="ORF">SAMN05444342_3937</name>
    <name evidence="1" type="ORF">ZOD2009_01185</name>
</gene>
<proteinExistence type="predicted"/>
<reference evidence="4" key="3">
    <citation type="submission" date="2016-11" db="EMBL/GenBank/DDBJ databases">
        <authorList>
            <person name="Varghese N."/>
            <person name="Submissions S."/>
        </authorList>
    </citation>
    <scope>NUCLEOTIDE SEQUENCE [LARGE SCALE GENOMIC DNA]</scope>
    <source>
        <strain evidence="4">DX253</strain>
    </source>
</reference>
<accession>E7QMR9</accession>
<dbReference type="RefSeq" id="WP_007976231.1">
    <property type="nucleotide sequence ID" value="NZ_AEMG01000002.1"/>
</dbReference>
<dbReference type="eggNOG" id="arCOG11427">
    <property type="taxonomic scope" value="Archaea"/>
</dbReference>
<sequence>MRDEFDTEPPSTDRSADFSALVRPSAQPSGSVLVFTRDFYPNVPFRIVSQLPAFITVSILDEPPDDVQVISQPDEYNGYVITYEFYETPVFVFLFSRRYLPTGGRFRFADDATYFSANLDLLEVSVTRVE</sequence>
<dbReference type="Proteomes" id="UP000184203">
    <property type="component" value="Unassembled WGS sequence"/>
</dbReference>
<dbReference type="STRING" id="797209.GCA_000376445_01972"/>
<dbReference type="PATRIC" id="fig|797209.4.peg.218"/>
<reference evidence="1 3" key="1">
    <citation type="journal article" date="2014" name="ISME J.">
        <title>Trehalose/2-sulfotrehalose biosynthesis and glycine-betaine uptake are widely spread mechanisms for osmoadaptation in the Halobacteriales.</title>
        <authorList>
            <person name="Youssef N.H."/>
            <person name="Savage-Ashlock K.N."/>
            <person name="McCully A.L."/>
            <person name="Luedtke B."/>
            <person name="Shaw E.I."/>
            <person name="Hoff W.D."/>
            <person name="Elshahed M.S."/>
        </authorList>
    </citation>
    <scope>NUCLEOTIDE SEQUENCE [LARGE SCALE GENOMIC DNA]</scope>
    <source>
        <strain evidence="1 3">DX253</strain>
    </source>
</reference>
<dbReference type="OrthoDB" id="268833at2157"/>
<evidence type="ECO:0000313" key="1">
    <source>
        <dbReference type="EMBL" id="EFW93714.1"/>
    </source>
</evidence>
<dbReference type="EMBL" id="AEMG01000002">
    <property type="protein sequence ID" value="EFW93714.1"/>
    <property type="molecule type" value="Genomic_DNA"/>
</dbReference>
<evidence type="ECO:0000313" key="4">
    <source>
        <dbReference type="Proteomes" id="UP000184203"/>
    </source>
</evidence>
<evidence type="ECO:0000313" key="3">
    <source>
        <dbReference type="Proteomes" id="UP000003751"/>
    </source>
</evidence>
<protein>
    <submittedName>
        <fullName evidence="1">Uncharacterized protein</fullName>
    </submittedName>
</protein>
<dbReference type="Proteomes" id="UP000003751">
    <property type="component" value="Unassembled WGS sequence"/>
</dbReference>